<evidence type="ECO:0000256" key="2">
    <source>
        <dbReference type="ARBA" id="ARBA00022475"/>
    </source>
</evidence>
<keyword evidence="3 6" id="KW-0812">Transmembrane</keyword>
<feature type="transmembrane region" description="Helical" evidence="6">
    <location>
        <begin position="439"/>
        <end position="461"/>
    </location>
</feature>
<keyword evidence="4 6" id="KW-1133">Transmembrane helix</keyword>
<dbReference type="GO" id="GO:0005886">
    <property type="term" value="C:plasma membrane"/>
    <property type="evidence" value="ECO:0007669"/>
    <property type="project" value="UniProtKB-SubCell"/>
</dbReference>
<feature type="transmembrane region" description="Helical" evidence="6">
    <location>
        <begin position="61"/>
        <end position="78"/>
    </location>
</feature>
<name>A0A2W4VUT0_9CYAN</name>
<dbReference type="EMBL" id="QBMC01000215">
    <property type="protein sequence ID" value="PZO10638.1"/>
    <property type="molecule type" value="Genomic_DNA"/>
</dbReference>
<keyword evidence="2" id="KW-1003">Cell membrane</keyword>
<feature type="transmembrane region" description="Helical" evidence="6">
    <location>
        <begin position="408"/>
        <end position="432"/>
    </location>
</feature>
<evidence type="ECO:0000256" key="3">
    <source>
        <dbReference type="ARBA" id="ARBA00022692"/>
    </source>
</evidence>
<dbReference type="PANTHER" id="PTHR30619">
    <property type="entry name" value="DNA INTERNALIZATION/COMPETENCE PROTEIN COMEC/REC2"/>
    <property type="match status" value="1"/>
</dbReference>
<evidence type="ECO:0000256" key="4">
    <source>
        <dbReference type="ARBA" id="ARBA00022989"/>
    </source>
</evidence>
<protein>
    <recommendedName>
        <fullName evidence="11">Competence protein</fullName>
    </recommendedName>
</protein>
<feature type="transmembrane region" description="Helical" evidence="6">
    <location>
        <begin position="378"/>
        <end position="396"/>
    </location>
</feature>
<accession>A0A2W4VUT0</accession>
<evidence type="ECO:0000313" key="9">
    <source>
        <dbReference type="EMBL" id="PZO10638.1"/>
    </source>
</evidence>
<evidence type="ECO:0000259" key="8">
    <source>
        <dbReference type="Pfam" id="PF13567"/>
    </source>
</evidence>
<dbReference type="Proteomes" id="UP000249354">
    <property type="component" value="Unassembled WGS sequence"/>
</dbReference>
<reference evidence="9 10" key="2">
    <citation type="submission" date="2018-06" db="EMBL/GenBank/DDBJ databases">
        <title>Metagenomic assembly of (sub)arctic Cyanobacteria and their associated microbiome from non-axenic cultures.</title>
        <authorList>
            <person name="Baurain D."/>
        </authorList>
    </citation>
    <scope>NUCLEOTIDE SEQUENCE [LARGE SCALE GENOMIC DNA]</scope>
    <source>
        <strain evidence="9">ULC129bin1</strain>
    </source>
</reference>
<feature type="transmembrane region" description="Helical" evidence="6">
    <location>
        <begin position="355"/>
        <end position="373"/>
    </location>
</feature>
<evidence type="ECO:0000256" key="5">
    <source>
        <dbReference type="ARBA" id="ARBA00023136"/>
    </source>
</evidence>
<dbReference type="InterPro" id="IPR052159">
    <property type="entry name" value="Competence_DNA_uptake"/>
</dbReference>
<comment type="caution">
    <text evidence="9">The sequence shown here is derived from an EMBL/GenBank/DDBJ whole genome shotgun (WGS) entry which is preliminary data.</text>
</comment>
<evidence type="ECO:0000256" key="6">
    <source>
        <dbReference type="SAM" id="Phobius"/>
    </source>
</evidence>
<feature type="transmembrane region" description="Helical" evidence="6">
    <location>
        <begin position="262"/>
        <end position="283"/>
    </location>
</feature>
<gene>
    <name evidence="9" type="ORF">DCF25_20580</name>
</gene>
<dbReference type="Pfam" id="PF03772">
    <property type="entry name" value="Competence"/>
    <property type="match status" value="1"/>
</dbReference>
<evidence type="ECO:0008006" key="11">
    <source>
        <dbReference type="Google" id="ProtNLM"/>
    </source>
</evidence>
<feature type="transmembrane region" description="Helical" evidence="6">
    <location>
        <begin position="481"/>
        <end position="497"/>
    </location>
</feature>
<feature type="transmembrane region" description="Helical" evidence="6">
    <location>
        <begin position="289"/>
        <end position="310"/>
    </location>
</feature>
<sequence length="514" mass="56168">MRSWGTPIVITAYLVGLLSTGISEARLFGVVAISGLAIFLLCIVVGVVAPRFWKMGPTAKQWWIAGAIALSAASYCVWRSPQPARNDISHFASPQEQQILGRVLQRPQTAKYNKAKFFVEVQSVSGKTINGVSIPRTASGKLYVTAALEPSQRLFPGEIVKLRGKVERTEKSAEEKSGFGDYLAREGCFAQFKTYRIEILPNQEPPRWALWKLRQRIVSAQDRWLGEPAGNLLSAMTLGRRAVDLPTEVKDSFVKAGLAHTLAASGFHVSLVLGLVLSALKAFQPRTRAIAGFLSLALYVGLTGLQPSVVRASVMGLGALIGLATQRKVDPRSGLFVAATLILLCNPQWVWDVGFQLSAVATLGLIVMVPRLLKIMDWLPSGIAAALAIPIAAYIWTLPLQMHYFDTLPSYSILLNAIATPLVVLISLGGFISGAVAMVFPLGGSAIATNLYYPIHILIWIVDKFNQLPGNSLKVEGIGPWPMVALYALYAAIYLFFQQRQQHHEAAFDIFDQW</sequence>
<feature type="domain" description="ComEC/Rec2-related protein" evidence="7">
    <location>
        <begin position="237"/>
        <end position="498"/>
    </location>
</feature>
<comment type="subcellular location">
    <subcellularLocation>
        <location evidence="1">Cell membrane</location>
        <topology evidence="1">Multi-pass membrane protein</topology>
    </subcellularLocation>
</comment>
<proteinExistence type="predicted"/>
<feature type="transmembrane region" description="Helical" evidence="6">
    <location>
        <begin position="27"/>
        <end position="49"/>
    </location>
</feature>
<dbReference type="AlphaFoldDB" id="A0A2W4VUT0"/>
<dbReference type="InterPro" id="IPR025405">
    <property type="entry name" value="DUF4131"/>
</dbReference>
<reference evidence="10" key="1">
    <citation type="submission" date="2018-04" db="EMBL/GenBank/DDBJ databases">
        <authorList>
            <person name="Cornet L."/>
        </authorList>
    </citation>
    <scope>NUCLEOTIDE SEQUENCE [LARGE SCALE GENOMIC DNA]</scope>
</reference>
<evidence type="ECO:0000313" key="10">
    <source>
        <dbReference type="Proteomes" id="UP000249354"/>
    </source>
</evidence>
<dbReference type="PANTHER" id="PTHR30619:SF1">
    <property type="entry name" value="RECOMBINATION PROTEIN 2"/>
    <property type="match status" value="1"/>
</dbReference>
<keyword evidence="5 6" id="KW-0472">Membrane</keyword>
<feature type="transmembrane region" description="Helical" evidence="6">
    <location>
        <begin position="331"/>
        <end position="349"/>
    </location>
</feature>
<dbReference type="NCBIfam" id="TIGR00360">
    <property type="entry name" value="ComEC_N-term"/>
    <property type="match status" value="1"/>
</dbReference>
<dbReference type="InterPro" id="IPR004477">
    <property type="entry name" value="ComEC_N"/>
</dbReference>
<evidence type="ECO:0000256" key="1">
    <source>
        <dbReference type="ARBA" id="ARBA00004651"/>
    </source>
</evidence>
<feature type="domain" description="DUF4131" evidence="8">
    <location>
        <begin position="33"/>
        <end position="199"/>
    </location>
</feature>
<dbReference type="Pfam" id="PF13567">
    <property type="entry name" value="DUF4131"/>
    <property type="match status" value="1"/>
</dbReference>
<evidence type="ECO:0000259" key="7">
    <source>
        <dbReference type="Pfam" id="PF03772"/>
    </source>
</evidence>
<organism evidence="9 10">
    <name type="scientific">Leptolyngbya foveolarum</name>
    <dbReference type="NCBI Taxonomy" id="47253"/>
    <lineage>
        <taxon>Bacteria</taxon>
        <taxon>Bacillati</taxon>
        <taxon>Cyanobacteriota</taxon>
        <taxon>Cyanophyceae</taxon>
        <taxon>Leptolyngbyales</taxon>
        <taxon>Leptolyngbyaceae</taxon>
        <taxon>Leptolyngbya group</taxon>
        <taxon>Leptolyngbya</taxon>
    </lineage>
</organism>